<evidence type="ECO:0000313" key="11">
    <source>
        <dbReference type="EMBL" id="KAH0504996.1"/>
    </source>
</evidence>
<evidence type="ECO:0000256" key="1">
    <source>
        <dbReference type="ARBA" id="ARBA00004613"/>
    </source>
</evidence>
<evidence type="ECO:0000256" key="6">
    <source>
        <dbReference type="ARBA" id="ARBA00022729"/>
    </source>
</evidence>
<evidence type="ECO:0000256" key="8">
    <source>
        <dbReference type="ARBA" id="ARBA00045933"/>
    </source>
</evidence>
<dbReference type="PROSITE" id="PS00263">
    <property type="entry name" value="NATRIURETIC_PEPTIDE"/>
    <property type="match status" value="1"/>
</dbReference>
<keyword evidence="5" id="KW-0372">Hormone</keyword>
<dbReference type="Pfam" id="PF00212">
    <property type="entry name" value="ANP"/>
    <property type="match status" value="1"/>
</dbReference>
<evidence type="ECO:0000256" key="2">
    <source>
        <dbReference type="ARBA" id="ARBA00009041"/>
    </source>
</evidence>
<feature type="region of interest" description="Disordered" evidence="10">
    <location>
        <begin position="144"/>
        <end position="191"/>
    </location>
</feature>
<evidence type="ECO:0000256" key="3">
    <source>
        <dbReference type="ARBA" id="ARBA00018109"/>
    </source>
</evidence>
<dbReference type="GO" id="GO:0005576">
    <property type="term" value="C:extracellular region"/>
    <property type="evidence" value="ECO:0007669"/>
    <property type="project" value="UniProtKB-SubCell"/>
</dbReference>
<comment type="function">
    <text evidence="8">Hormone which plays a role in endochondral ossification through regulation of cartilaginous growth plate chondrocytes proliferation and differentiation. May also be vasoactive and natriuretic. Acts by specifically binding and stimulating NPR2 to produce cGMP. Binds the clearance receptor NPR3.</text>
</comment>
<dbReference type="InterPro" id="IPR030480">
    <property type="entry name" value="Natr_peptide_CS"/>
</dbReference>
<gene>
    <name evidence="11" type="ORF">LTLLF_180680</name>
</gene>
<comment type="similarity">
    <text evidence="2 9">Belongs to the natriuretic peptide family.</text>
</comment>
<evidence type="ECO:0000313" key="12">
    <source>
        <dbReference type="Proteomes" id="UP000710432"/>
    </source>
</evidence>
<proteinExistence type="inferred from homology"/>
<feature type="compositionally biased region" description="Pro residues" evidence="10">
    <location>
        <begin position="146"/>
        <end position="155"/>
    </location>
</feature>
<organism evidence="11 12">
    <name type="scientific">Microtus ochrogaster</name>
    <name type="common">Prairie vole</name>
    <dbReference type="NCBI Taxonomy" id="79684"/>
    <lineage>
        <taxon>Eukaryota</taxon>
        <taxon>Metazoa</taxon>
        <taxon>Chordata</taxon>
        <taxon>Craniata</taxon>
        <taxon>Vertebrata</taxon>
        <taxon>Euteleostomi</taxon>
        <taxon>Mammalia</taxon>
        <taxon>Eutheria</taxon>
        <taxon>Euarchontoglires</taxon>
        <taxon>Glires</taxon>
        <taxon>Rodentia</taxon>
        <taxon>Myomorpha</taxon>
        <taxon>Muroidea</taxon>
        <taxon>Cricetidae</taxon>
        <taxon>Arvicolinae</taxon>
        <taxon>Microtus</taxon>
    </lineage>
</organism>
<dbReference type="GO" id="GO:0007168">
    <property type="term" value="P:receptor guanylyl cyclase signaling pathway"/>
    <property type="evidence" value="ECO:0007669"/>
    <property type="project" value="TreeGrafter"/>
</dbReference>
<evidence type="ECO:0000256" key="4">
    <source>
        <dbReference type="ARBA" id="ARBA00022525"/>
    </source>
</evidence>
<dbReference type="PANTHER" id="PTHR12167">
    <property type="entry name" value="C-TYPE NATRIURETIC PEPTIDE"/>
    <property type="match status" value="1"/>
</dbReference>
<dbReference type="InterPro" id="IPR002406">
    <property type="entry name" value="C_natriurtcpep"/>
</dbReference>
<dbReference type="AlphaFoldDB" id="A0A8J6KM88"/>
<accession>A0A8J6KM88</accession>
<sequence length="246" mass="25776">MKFSSARRSVALSAAGRAAGFFGGGMWVGAEGGAPAPPSQPSIRPRALCHWPWLPGGREDDISGRLDYKGTSRATDSERTQPAPCSSGTRARLASLFRICLPDCSPAVPAADCTLGLIGTMHLSQLIACALLLTLLSLRLSEAKPGTPPKGPRTPPGEELAEPQAAGGNQKKGDKTPGSGGANLKGDRSRLLRDLRVDTKSRAAWARLLHEHPNARKYKGGNKKGLSKGCFGLKLDRIGSMSGLGC</sequence>
<keyword evidence="4" id="KW-0964">Secreted</keyword>
<keyword evidence="7 9" id="KW-0838">Vasoactive</keyword>
<dbReference type="InterPro" id="IPR000663">
    <property type="entry name" value="Natr_peptide"/>
</dbReference>
<protein>
    <recommendedName>
        <fullName evidence="3">C-type natriuretic peptide</fullName>
    </recommendedName>
</protein>
<evidence type="ECO:0000256" key="5">
    <source>
        <dbReference type="ARBA" id="ARBA00022702"/>
    </source>
</evidence>
<dbReference type="SMART" id="SM00183">
    <property type="entry name" value="NAT_PEP"/>
    <property type="match status" value="1"/>
</dbReference>
<dbReference type="PRINTS" id="PR00713">
    <property type="entry name" value="CNATPEPTIDE"/>
</dbReference>
<dbReference type="GO" id="GO:0097746">
    <property type="term" value="P:blood vessel diameter maintenance"/>
    <property type="evidence" value="ECO:0007669"/>
    <property type="project" value="UniProtKB-KW"/>
</dbReference>
<keyword evidence="6" id="KW-0732">Signal</keyword>
<reference evidence="11" key="1">
    <citation type="submission" date="2020-03" db="EMBL/GenBank/DDBJ databases">
        <title>Studies in the Genomics of Life Span.</title>
        <authorList>
            <person name="Glass D."/>
        </authorList>
    </citation>
    <scope>NUCLEOTIDE SEQUENCE</scope>
    <source>
        <strain evidence="11">LTLLF</strain>
        <tissue evidence="11">Muscle</tissue>
    </source>
</reference>
<dbReference type="PRINTS" id="PR00710">
    <property type="entry name" value="NATPEPTIDES"/>
</dbReference>
<evidence type="ECO:0000256" key="7">
    <source>
        <dbReference type="ARBA" id="ARBA00022858"/>
    </source>
</evidence>
<name>A0A8J6KM88_MICOH</name>
<dbReference type="GO" id="GO:0006182">
    <property type="term" value="P:cGMP biosynthetic process"/>
    <property type="evidence" value="ECO:0007669"/>
    <property type="project" value="TreeGrafter"/>
</dbReference>
<comment type="caution">
    <text evidence="11">The sequence shown here is derived from an EMBL/GenBank/DDBJ whole genome shotgun (WGS) entry which is preliminary data.</text>
</comment>
<dbReference type="GO" id="GO:0005179">
    <property type="term" value="F:hormone activity"/>
    <property type="evidence" value="ECO:0007669"/>
    <property type="project" value="UniProtKB-KW"/>
</dbReference>
<evidence type="ECO:0000256" key="10">
    <source>
        <dbReference type="SAM" id="MobiDB-lite"/>
    </source>
</evidence>
<evidence type="ECO:0000256" key="9">
    <source>
        <dbReference type="RuleBase" id="RU003686"/>
    </source>
</evidence>
<dbReference type="PANTHER" id="PTHR12167:SF2">
    <property type="entry name" value="C-TYPE NATRIURETIC PEPTIDE"/>
    <property type="match status" value="1"/>
</dbReference>
<dbReference type="Proteomes" id="UP000710432">
    <property type="component" value="Unassembled WGS sequence"/>
</dbReference>
<comment type="subcellular location">
    <subcellularLocation>
        <location evidence="1 9">Secreted</location>
    </subcellularLocation>
</comment>
<dbReference type="EMBL" id="JAATJU010024766">
    <property type="protein sequence ID" value="KAH0504996.1"/>
    <property type="molecule type" value="Genomic_DNA"/>
</dbReference>